<dbReference type="GO" id="GO:0004135">
    <property type="term" value="F:amylo-alpha-1,6-glucosidase activity"/>
    <property type="evidence" value="ECO:0007669"/>
    <property type="project" value="InterPro"/>
</dbReference>
<dbReference type="GO" id="GO:0005980">
    <property type="term" value="P:glycogen catabolic process"/>
    <property type="evidence" value="ECO:0007669"/>
    <property type="project" value="InterPro"/>
</dbReference>
<name>A0A330LQW1_9GAMM</name>
<accession>A0A330LQW1</accession>
<organism evidence="2 3">
    <name type="scientific">Moritella yayanosii</name>
    <dbReference type="NCBI Taxonomy" id="69539"/>
    <lineage>
        <taxon>Bacteria</taxon>
        <taxon>Pseudomonadati</taxon>
        <taxon>Pseudomonadota</taxon>
        <taxon>Gammaproteobacteria</taxon>
        <taxon>Alteromonadales</taxon>
        <taxon>Moritellaceae</taxon>
        <taxon>Moritella</taxon>
    </lineage>
</organism>
<dbReference type="AlphaFoldDB" id="A0A330LQW1"/>
<dbReference type="SUPFAM" id="SSF48208">
    <property type="entry name" value="Six-hairpin glycosidases"/>
    <property type="match status" value="1"/>
</dbReference>
<evidence type="ECO:0000313" key="3">
    <source>
        <dbReference type="Proteomes" id="UP000250163"/>
    </source>
</evidence>
<dbReference type="Proteomes" id="UP000250163">
    <property type="component" value="Chromosome MORIYA"/>
</dbReference>
<evidence type="ECO:0000259" key="1">
    <source>
        <dbReference type="Pfam" id="PF06202"/>
    </source>
</evidence>
<dbReference type="InterPro" id="IPR012341">
    <property type="entry name" value="6hp_glycosidase-like_sf"/>
</dbReference>
<reference evidence="3" key="1">
    <citation type="submission" date="2018-05" db="EMBL/GenBank/DDBJ databases">
        <authorList>
            <person name="Cea G.-C."/>
            <person name="William W."/>
        </authorList>
    </citation>
    <scope>NUCLEOTIDE SEQUENCE [LARGE SCALE GENOMIC DNA]</scope>
    <source>
        <strain evidence="3">DB21MT 5</strain>
    </source>
</reference>
<dbReference type="PANTHER" id="PTHR10569">
    <property type="entry name" value="GLYCOGEN DEBRANCHING ENZYME"/>
    <property type="match status" value="1"/>
</dbReference>
<dbReference type="Pfam" id="PF06202">
    <property type="entry name" value="GDE_C"/>
    <property type="match status" value="1"/>
</dbReference>
<gene>
    <name evidence="2" type="ORF">MORIYA_1770</name>
</gene>
<keyword evidence="3" id="KW-1185">Reference proteome</keyword>
<dbReference type="RefSeq" id="WP_112714293.1">
    <property type="nucleotide sequence ID" value="NZ_LS483250.1"/>
</dbReference>
<dbReference type="Gene3D" id="1.50.10.10">
    <property type="match status" value="1"/>
</dbReference>
<sequence>MNDLVSAPYIEQLYVKGTFNGWGDDSPMSFVGEGRYQAVICLSADQHSFKISDQQGSEALTLSADKQKSTVCYLDNNQALVPAKGIGNDLLFTAPETGLYTISLLIQGSSADDASTLSHQLIITAGGEDLGAELNRELISAQFNKIPAVSKPLNAKPAPVLSPNALFEQLAIRVEDSASFAFGDNVDGFYEGTTQRFVVAGKYRHKQGWYLGSFGSFVNNVINDKAAAPIADIYPYGVTHHYDNQSSDTLMLLSQQRGAALSVRSAKPSMLMIAPQLNLAINASTVTEFAQGVVYALDPALRQDNTPSYIAISANKPFSFKETVFADHPALNEHMHLNSNHVKPVIETVHAETDFTVYLAFAESEQAAIDQATSLLEKDGYTSHIQQTYDMLTNSYLWTSDIEYNRALMWAKASGKVFVSNEFGKGIWAGLPWFKDCWGRDSFIALPGITLVNGDFSDAKAIIDNFASMQLTDVSSMNYGRIPNRVTSLSNIIYNTTDGTPWMVRELWDYLRYSGDEAYAQAVYPVVQTYIDGIEKNYLDEFGFMTHRDPDTWMDAKLEGKLPWSSRGNRANDIQVLWFTSLMVAVELAKLNDDEASATHYLMMADKVQASFQSMFWDQDKGLLADRLKSDNSGDFQIRPNQLMTISVPFDKPLVDDSIGAQIVKNAVSELLFPWGITSLSQHDAMFHPYHDNRDEYHKDAAYHNGTVWGWNSGFTVSSLIRYGYADFAYELSKNLAEQVLYIGHRGAMSENLDAFTNKEGEITTTGTYAQAWSVSEFTRNGYQDYLGFLPELMRNAITFSPCLPAQWQMFDADVAFGQSNGLKVTFCRPENAIQRYQLCYRESTTVVLELTLTAADHAKYQVVLPMSEGGAVVEFNTQTAVVSLNGIEVAAKRVQESYTDKIGVLAFSKPDLSLEFPMLQGQHVLQQQVEACNYVSVVD</sequence>
<dbReference type="OrthoDB" id="49490at2"/>
<dbReference type="InterPro" id="IPR032790">
    <property type="entry name" value="GDE_C"/>
</dbReference>
<dbReference type="PANTHER" id="PTHR10569:SF2">
    <property type="entry name" value="GLYCOGEN DEBRANCHING ENZYME"/>
    <property type="match status" value="1"/>
</dbReference>
<dbReference type="InterPro" id="IPR010401">
    <property type="entry name" value="AGL/Gdb1"/>
</dbReference>
<evidence type="ECO:0000313" key="2">
    <source>
        <dbReference type="EMBL" id="SQD78248.1"/>
    </source>
</evidence>
<protein>
    <submittedName>
        <fullName evidence="2">Glycogen debranching protein</fullName>
    </submittedName>
</protein>
<dbReference type="InterPro" id="IPR008928">
    <property type="entry name" value="6-hairpin_glycosidase_sf"/>
</dbReference>
<proteinExistence type="predicted"/>
<dbReference type="EMBL" id="LS483250">
    <property type="protein sequence ID" value="SQD78248.1"/>
    <property type="molecule type" value="Genomic_DNA"/>
</dbReference>
<feature type="domain" description="Glycogen debranching enzyme C-terminal" evidence="1">
    <location>
        <begin position="421"/>
        <end position="779"/>
    </location>
</feature>
<dbReference type="KEGG" id="mya:MORIYA_1770"/>
<dbReference type="GO" id="GO:0004134">
    <property type="term" value="F:4-alpha-glucanotransferase activity"/>
    <property type="evidence" value="ECO:0007669"/>
    <property type="project" value="InterPro"/>
</dbReference>